<organism evidence="2 3">
    <name type="scientific">Acacia crassicarpa</name>
    <name type="common">northern wattle</name>
    <dbReference type="NCBI Taxonomy" id="499986"/>
    <lineage>
        <taxon>Eukaryota</taxon>
        <taxon>Viridiplantae</taxon>
        <taxon>Streptophyta</taxon>
        <taxon>Embryophyta</taxon>
        <taxon>Tracheophyta</taxon>
        <taxon>Spermatophyta</taxon>
        <taxon>Magnoliopsida</taxon>
        <taxon>eudicotyledons</taxon>
        <taxon>Gunneridae</taxon>
        <taxon>Pentapetalae</taxon>
        <taxon>rosids</taxon>
        <taxon>fabids</taxon>
        <taxon>Fabales</taxon>
        <taxon>Fabaceae</taxon>
        <taxon>Caesalpinioideae</taxon>
        <taxon>mimosoid clade</taxon>
        <taxon>Acacieae</taxon>
        <taxon>Acacia</taxon>
    </lineage>
</organism>
<dbReference type="Gene3D" id="1.20.1280.50">
    <property type="match status" value="1"/>
</dbReference>
<feature type="region of interest" description="Disordered" evidence="1">
    <location>
        <begin position="1"/>
        <end position="30"/>
    </location>
</feature>
<evidence type="ECO:0000256" key="1">
    <source>
        <dbReference type="SAM" id="MobiDB-lite"/>
    </source>
</evidence>
<dbReference type="SUPFAM" id="SSF81383">
    <property type="entry name" value="F-box domain"/>
    <property type="match status" value="1"/>
</dbReference>
<comment type="caution">
    <text evidence="2">The sequence shown here is derived from an EMBL/GenBank/DDBJ whole genome shotgun (WGS) entry which is preliminary data.</text>
</comment>
<dbReference type="InterPro" id="IPR050796">
    <property type="entry name" value="SCF_F-box_component"/>
</dbReference>
<gene>
    <name evidence="2" type="ORF">QN277_005866</name>
</gene>
<evidence type="ECO:0000313" key="2">
    <source>
        <dbReference type="EMBL" id="KAK4259544.1"/>
    </source>
</evidence>
<dbReference type="InterPro" id="IPR036047">
    <property type="entry name" value="F-box-like_dom_sf"/>
</dbReference>
<dbReference type="PANTHER" id="PTHR31672:SF11">
    <property type="entry name" value="F-BOX PROTEIN CPR1-LIKE ISOFORM X2"/>
    <property type="match status" value="1"/>
</dbReference>
<name>A0AAE1J0K5_9FABA</name>
<reference evidence="2" key="1">
    <citation type="submission" date="2023-10" db="EMBL/GenBank/DDBJ databases">
        <title>Chromosome-level genome of the transformable northern wattle, Acacia crassicarpa.</title>
        <authorList>
            <person name="Massaro I."/>
            <person name="Sinha N.R."/>
            <person name="Poethig S."/>
            <person name="Leichty A.R."/>
        </authorList>
    </citation>
    <scope>NUCLEOTIDE SEQUENCE</scope>
    <source>
        <strain evidence="2">Acra3RX</strain>
        <tissue evidence="2">Leaf</tissue>
    </source>
</reference>
<sequence length="383" mass="43764">MDREKKDDGQKDCSNSSESQNKSQSNNSSGCLPEDVMFNILTRLQAEWLHNSARFTCKSWAAMICRSDFVKAHLLRAKAGIFLQSTRPPYGAHFLEVKGNGEYGITALSPQFPGQYLNSCDGLILLSQKATGDLHVVNPVTLQTLNVPKLLNSNLDFPPAAIIRVPRTGEFKLFASLVQTQSEVCYSHWHVLRFGKDASWTRFASESGDFKFRCTPIYCGGNDLYWITQDHVIVMDVDKETFRKFPLPRKHHEWYTQFFKIETRMASIVFLGAHGYKIHIFEADSGKWRLHHQMGIFDDYYYYPRDDDSDEVLYFSESFGVGINQEVIFKVIIEPTLKASLYSYNVETLEPREIDVIPEGLFNGAFKEGSFEVGLHTNSLVSW</sequence>
<feature type="compositionally biased region" description="Low complexity" evidence="1">
    <location>
        <begin position="14"/>
        <end position="29"/>
    </location>
</feature>
<dbReference type="EMBL" id="JAWXYG010000011">
    <property type="protein sequence ID" value="KAK4259544.1"/>
    <property type="molecule type" value="Genomic_DNA"/>
</dbReference>
<protein>
    <recommendedName>
        <fullName evidence="4">F-box protein</fullName>
    </recommendedName>
</protein>
<accession>A0AAE1J0K5</accession>
<keyword evidence="3" id="KW-1185">Reference proteome</keyword>
<dbReference type="PANTHER" id="PTHR31672">
    <property type="entry name" value="BNACNNG10540D PROTEIN"/>
    <property type="match status" value="1"/>
</dbReference>
<feature type="compositionally biased region" description="Basic and acidic residues" evidence="1">
    <location>
        <begin position="1"/>
        <end position="11"/>
    </location>
</feature>
<proteinExistence type="predicted"/>
<dbReference type="Proteomes" id="UP001293593">
    <property type="component" value="Unassembled WGS sequence"/>
</dbReference>
<evidence type="ECO:0000313" key="3">
    <source>
        <dbReference type="Proteomes" id="UP001293593"/>
    </source>
</evidence>
<dbReference type="AlphaFoldDB" id="A0AAE1J0K5"/>
<evidence type="ECO:0008006" key="4">
    <source>
        <dbReference type="Google" id="ProtNLM"/>
    </source>
</evidence>